<sequence>MNIITFSLNLIALTFVSWEQPLFSYVMRCSDNNHPWVRNNQIGKKVQRILEAESKNPFEECGQLFGQDDEEMDNYVHIITTYPVNIVENEELETNQMNNNFVGLEMDDLYSKISQLWNDSVENMVNEYITYTDSKHMEVPWRDEMWNQRWYRYLDTIHAELNRVLYDDALSLETRENICEDLLLGTANDFKWFLNIVKDEWEKIHPPQVIFTEV</sequence>
<evidence type="ECO:0000256" key="1">
    <source>
        <dbReference type="SAM" id="SignalP"/>
    </source>
</evidence>
<reference evidence="3" key="1">
    <citation type="submission" date="2017-04" db="EMBL/GenBank/DDBJ databases">
        <title>Plasmodium gonderi genome.</title>
        <authorList>
            <person name="Arisue N."/>
            <person name="Honma H."/>
            <person name="Kawai S."/>
            <person name="Tougan T."/>
            <person name="Tanabe K."/>
            <person name="Horii T."/>
        </authorList>
    </citation>
    <scope>NUCLEOTIDE SEQUENCE [LARGE SCALE GENOMIC DNA]</scope>
    <source>
        <strain evidence="3">ATCC 30045</strain>
    </source>
</reference>
<dbReference type="Pfam" id="PF09688">
    <property type="entry name" value="Wx5_PLAF3D7"/>
    <property type="match status" value="1"/>
</dbReference>
<evidence type="ECO:0000313" key="3">
    <source>
        <dbReference type="Proteomes" id="UP000195521"/>
    </source>
</evidence>
<organism evidence="2 3">
    <name type="scientific">Plasmodium gonderi</name>
    <dbReference type="NCBI Taxonomy" id="77519"/>
    <lineage>
        <taxon>Eukaryota</taxon>
        <taxon>Sar</taxon>
        <taxon>Alveolata</taxon>
        <taxon>Apicomplexa</taxon>
        <taxon>Aconoidasida</taxon>
        <taxon>Haemosporida</taxon>
        <taxon>Plasmodiidae</taxon>
        <taxon>Plasmodium</taxon>
        <taxon>Plasmodium (Plasmodium)</taxon>
    </lineage>
</organism>
<dbReference type="GeneID" id="39745758"/>
<dbReference type="EMBL" id="BDQF01000002">
    <property type="protein sequence ID" value="GAW79058.1"/>
    <property type="molecule type" value="Genomic_DNA"/>
</dbReference>
<feature type="signal peptide" evidence="1">
    <location>
        <begin position="1"/>
        <end position="18"/>
    </location>
</feature>
<comment type="caution">
    <text evidence="2">The sequence shown here is derived from an EMBL/GenBank/DDBJ whole genome shotgun (WGS) entry which is preliminary data.</text>
</comment>
<dbReference type="OrthoDB" id="374683at2759"/>
<dbReference type="Proteomes" id="UP000195521">
    <property type="component" value="Unassembled WGS sequence"/>
</dbReference>
<dbReference type="InterPro" id="IPR006496">
    <property type="entry name" value="CHP01606_Plasmodium_spp"/>
</dbReference>
<name>A0A1Y1JBL1_PLAGO</name>
<accession>A0A1Y1JBL1</accession>
<dbReference type="RefSeq" id="XP_028541647.1">
    <property type="nucleotide sequence ID" value="XM_028685846.1"/>
</dbReference>
<dbReference type="OMA" id="WRDEMWN"/>
<evidence type="ECO:0000313" key="2">
    <source>
        <dbReference type="EMBL" id="GAW79058.1"/>
    </source>
</evidence>
<proteinExistence type="predicted"/>
<keyword evidence="1" id="KW-0732">Signal</keyword>
<keyword evidence="3" id="KW-1185">Reference proteome</keyword>
<gene>
    <name evidence="2" type="ORF">PGO_020270</name>
</gene>
<protein>
    <recommendedName>
        <fullName evidence="4">Variable surface protein</fullName>
    </recommendedName>
</protein>
<feature type="chain" id="PRO_5012756276" description="Variable surface protein" evidence="1">
    <location>
        <begin position="19"/>
        <end position="214"/>
    </location>
</feature>
<dbReference type="AlphaFoldDB" id="A0A1Y1JBL1"/>
<evidence type="ECO:0008006" key="4">
    <source>
        <dbReference type="Google" id="ProtNLM"/>
    </source>
</evidence>